<dbReference type="EMBL" id="JAGTTL010000005">
    <property type="protein sequence ID" value="KAK6322474.1"/>
    <property type="molecule type" value="Genomic_DNA"/>
</dbReference>
<comment type="cofactor">
    <cofactor evidence="1">
        <name>Fe(2+)</name>
        <dbReference type="ChEBI" id="CHEBI:29033"/>
    </cofactor>
</comment>
<accession>A0AAN8R356</accession>
<dbReference type="InterPro" id="IPR052489">
    <property type="entry name" value="LRWD1"/>
</dbReference>
<organism evidence="3 4">
    <name type="scientific">Coregonus suidteri</name>
    <dbReference type="NCBI Taxonomy" id="861788"/>
    <lineage>
        <taxon>Eukaryota</taxon>
        <taxon>Metazoa</taxon>
        <taxon>Chordata</taxon>
        <taxon>Craniata</taxon>
        <taxon>Vertebrata</taxon>
        <taxon>Euteleostomi</taxon>
        <taxon>Actinopterygii</taxon>
        <taxon>Neopterygii</taxon>
        <taxon>Teleostei</taxon>
        <taxon>Protacanthopterygii</taxon>
        <taxon>Salmoniformes</taxon>
        <taxon>Salmonidae</taxon>
        <taxon>Coregoninae</taxon>
        <taxon>Coregonus</taxon>
    </lineage>
</organism>
<dbReference type="InterPro" id="IPR037151">
    <property type="entry name" value="AlkB-like_sf"/>
</dbReference>
<dbReference type="PANTHER" id="PTHR24370:SF10">
    <property type="entry name" value="LEUCINE-RICH REPEAT AND WD REPEAT-CONTAINING PROTEIN 1"/>
    <property type="match status" value="1"/>
</dbReference>
<dbReference type="GO" id="GO:0071169">
    <property type="term" value="P:establishment of protein localization to chromatin"/>
    <property type="evidence" value="ECO:0007669"/>
    <property type="project" value="TreeGrafter"/>
</dbReference>
<keyword evidence="4" id="KW-1185">Reference proteome</keyword>
<dbReference type="Gene3D" id="2.60.120.590">
    <property type="entry name" value="Alpha-ketoglutarate-dependent dioxygenase AlkB-like"/>
    <property type="match status" value="1"/>
</dbReference>
<dbReference type="AlphaFoldDB" id="A0AAN8R356"/>
<dbReference type="InterPro" id="IPR056160">
    <property type="entry name" value="WD_LRWD1"/>
</dbReference>
<dbReference type="GO" id="GO:0005664">
    <property type="term" value="C:nuclear origin of replication recognition complex"/>
    <property type="evidence" value="ECO:0007669"/>
    <property type="project" value="TreeGrafter"/>
</dbReference>
<feature type="domain" description="Leucine-rich repeat and WD repeat-containing protein 1 WD" evidence="2">
    <location>
        <begin position="50"/>
        <end position="102"/>
    </location>
</feature>
<protein>
    <recommendedName>
        <fullName evidence="2">Leucine-rich repeat and WD repeat-containing protein 1 WD domain-containing protein</fullName>
    </recommendedName>
</protein>
<name>A0AAN8R356_9TELE</name>
<gene>
    <name evidence="3" type="ORF">J4Q44_G00072660</name>
</gene>
<dbReference type="GO" id="GO:0003682">
    <property type="term" value="F:chromatin binding"/>
    <property type="evidence" value="ECO:0007669"/>
    <property type="project" value="TreeGrafter"/>
</dbReference>
<dbReference type="GO" id="GO:0006325">
    <property type="term" value="P:chromatin organization"/>
    <property type="evidence" value="ECO:0007669"/>
    <property type="project" value="TreeGrafter"/>
</dbReference>
<evidence type="ECO:0000259" key="2">
    <source>
        <dbReference type="Pfam" id="PF23215"/>
    </source>
</evidence>
<proteinExistence type="predicted"/>
<dbReference type="PANTHER" id="PTHR24370">
    <property type="entry name" value="OPTICIN"/>
    <property type="match status" value="1"/>
</dbReference>
<evidence type="ECO:0000313" key="4">
    <source>
        <dbReference type="Proteomes" id="UP001356427"/>
    </source>
</evidence>
<dbReference type="Pfam" id="PF23215">
    <property type="entry name" value="WD_LRWD1"/>
    <property type="match status" value="1"/>
</dbReference>
<comment type="caution">
    <text evidence="3">The sequence shown here is derived from an EMBL/GenBank/DDBJ whole genome shotgun (WGS) entry which is preliminary data.</text>
</comment>
<reference evidence="3 4" key="1">
    <citation type="submission" date="2021-04" db="EMBL/GenBank/DDBJ databases">
        <authorList>
            <person name="De Guttry C."/>
            <person name="Zahm M."/>
            <person name="Klopp C."/>
            <person name="Cabau C."/>
            <person name="Louis A."/>
            <person name="Berthelot C."/>
            <person name="Parey E."/>
            <person name="Roest Crollius H."/>
            <person name="Montfort J."/>
            <person name="Robinson-Rechavi M."/>
            <person name="Bucao C."/>
            <person name="Bouchez O."/>
            <person name="Gislard M."/>
            <person name="Lluch J."/>
            <person name="Milhes M."/>
            <person name="Lampietro C."/>
            <person name="Lopez Roques C."/>
            <person name="Donnadieu C."/>
            <person name="Braasch I."/>
            <person name="Desvignes T."/>
            <person name="Postlethwait J."/>
            <person name="Bobe J."/>
            <person name="Wedekind C."/>
            <person name="Guiguen Y."/>
        </authorList>
    </citation>
    <scope>NUCLEOTIDE SEQUENCE [LARGE SCALE GENOMIC DNA]</scope>
    <source>
        <strain evidence="3">Cs_M1</strain>
        <tissue evidence="3">Blood</tissue>
    </source>
</reference>
<sequence length="153" mass="17302">MSLEEGLTKLVRGVRVAVHLPCGCFVVVYDEARHRWKHAIHRHVIHERRVCRQGSIYLWSWSGTRAQRPINNKKKEMCAVILAELQWSSMDISYLSLNTCPYLKSGLLLRGGTRTKDHPGMAITCEERTGPNGRSLYQQCGHGPRAQIPGGPQ</sequence>
<dbReference type="Proteomes" id="UP001356427">
    <property type="component" value="Unassembled WGS sequence"/>
</dbReference>
<evidence type="ECO:0000256" key="1">
    <source>
        <dbReference type="ARBA" id="ARBA00001954"/>
    </source>
</evidence>
<evidence type="ECO:0000313" key="3">
    <source>
        <dbReference type="EMBL" id="KAK6322474.1"/>
    </source>
</evidence>